<dbReference type="Proteomes" id="UP001230005">
    <property type="component" value="Unassembled WGS sequence"/>
</dbReference>
<organism evidence="4 5">
    <name type="scientific">Evansella vedderi</name>
    <dbReference type="NCBI Taxonomy" id="38282"/>
    <lineage>
        <taxon>Bacteria</taxon>
        <taxon>Bacillati</taxon>
        <taxon>Bacillota</taxon>
        <taxon>Bacilli</taxon>
        <taxon>Bacillales</taxon>
        <taxon>Bacillaceae</taxon>
        <taxon>Evansella</taxon>
    </lineage>
</organism>
<feature type="domain" description="Siphovirus-type tail component RIFT-related" evidence="2">
    <location>
        <begin position="18"/>
        <end position="122"/>
    </location>
</feature>
<dbReference type="NCBIfam" id="TIGR01633">
    <property type="entry name" value="phi3626_gp14_N"/>
    <property type="match status" value="1"/>
</dbReference>
<evidence type="ECO:0000259" key="2">
    <source>
        <dbReference type="Pfam" id="PF05709"/>
    </source>
</evidence>
<dbReference type="InterPro" id="IPR006520">
    <property type="entry name" value="Dit_BPSPP_N"/>
</dbReference>
<evidence type="ECO:0000256" key="1">
    <source>
        <dbReference type="SAM" id="MobiDB-lite"/>
    </source>
</evidence>
<dbReference type="Pfam" id="PF05709">
    <property type="entry name" value="Sipho_tail"/>
    <property type="match status" value="1"/>
</dbReference>
<dbReference type="EMBL" id="JAUSUG010000008">
    <property type="protein sequence ID" value="MDQ0254933.1"/>
    <property type="molecule type" value="Genomic_DNA"/>
</dbReference>
<dbReference type="Gene3D" id="2.40.30.200">
    <property type="match status" value="1"/>
</dbReference>
<name>A0ABT9ZWR3_9BACI</name>
<proteinExistence type="predicted"/>
<protein>
    <submittedName>
        <fullName evidence="4">Phage tail component-like protein</fullName>
    </submittedName>
</protein>
<evidence type="ECO:0000313" key="4">
    <source>
        <dbReference type="EMBL" id="MDQ0254933.1"/>
    </source>
</evidence>
<reference evidence="4 5" key="1">
    <citation type="submission" date="2023-07" db="EMBL/GenBank/DDBJ databases">
        <title>Genomic Encyclopedia of Type Strains, Phase IV (KMG-IV): sequencing the most valuable type-strain genomes for metagenomic binning, comparative biology and taxonomic classification.</title>
        <authorList>
            <person name="Goeker M."/>
        </authorList>
    </citation>
    <scope>NUCLEOTIDE SEQUENCE [LARGE SCALE GENOMIC DNA]</scope>
    <source>
        <strain evidence="4 5">DSM 9768</strain>
    </source>
</reference>
<dbReference type="Pfam" id="PF22768">
    <property type="entry name" value="SPP1_Dit"/>
    <property type="match status" value="1"/>
</dbReference>
<gene>
    <name evidence="4" type="ORF">J2S74_002315</name>
</gene>
<feature type="domain" description="Siphovirus-type tail component C-terminal" evidence="3">
    <location>
        <begin position="415"/>
        <end position="477"/>
    </location>
</feature>
<dbReference type="InterPro" id="IPR008841">
    <property type="entry name" value="Siphovirus-type_tail_N"/>
</dbReference>
<sequence length="478" mass="54429">MPRTITFNGISKSWLVIKQGMRRSPFAPIHRNLLRVPGLKGAHLTSSEIDELRLSIPVYINPNGRSMEDIEDELASWLITDEPCPLVYPNRQGKTYYALFDGAIDDFEDLIEYGEGTLHFVCPDPFKYGPERTAIFPQDAVSLTNEGTVEADPIFELEVLEPVTFALIQNQDDEYQMIGRPANVTEEIVDTRTLLLEERGDTLDTWSDSPTEVDGTVSGHLSTDGEGITVPNYGSGDEWHGPALIKEVPLTQDFEVQMHLQGRTIEPGATFRIEFYLFDESMNVLGKMAVNDSSRSTHQKRAEGRVGPFVGRGINYLISSQNYQYSWDFFFGMVRMRRIGKRFEFYVTRIANDGARHVWNLDTSFMDNAEEFQGRLKYVQIHIGKYSGTPNAYAPKINFIRVFKLEEATIDQTPYIANEGDIITFDHKDDEILINGEDRKDLKDFGASFFKLAKGSNQLVVQPSDSFNTSIKYRERFR</sequence>
<feature type="region of interest" description="Disordered" evidence="1">
    <location>
        <begin position="203"/>
        <end position="226"/>
    </location>
</feature>
<dbReference type="InterPro" id="IPR054738">
    <property type="entry name" value="Siphovirus-type_tail_C"/>
</dbReference>
<evidence type="ECO:0000313" key="5">
    <source>
        <dbReference type="Proteomes" id="UP001230005"/>
    </source>
</evidence>
<dbReference type="RefSeq" id="WP_307325590.1">
    <property type="nucleotide sequence ID" value="NZ_JAUSUG010000008.1"/>
</dbReference>
<dbReference type="Gene3D" id="2.60.120.860">
    <property type="match status" value="1"/>
</dbReference>
<accession>A0ABT9ZWR3</accession>
<keyword evidence="5" id="KW-1185">Reference proteome</keyword>
<comment type="caution">
    <text evidence="4">The sequence shown here is derived from an EMBL/GenBank/DDBJ whole genome shotgun (WGS) entry which is preliminary data.</text>
</comment>
<evidence type="ECO:0000259" key="3">
    <source>
        <dbReference type="Pfam" id="PF22768"/>
    </source>
</evidence>